<keyword evidence="4" id="KW-0675">Receptor</keyword>
<sequence>MAAYEDRAGTRIDAWDTLDARVAWRPVSSLFDGLRVEVAVQNLLDEAPPFYDSPTGFGFDAGQASLLGRVVSLQLIKRW</sequence>
<organism evidence="4 5">
    <name type="scientific">Brevundimonas abyssalis TAR-001</name>
    <dbReference type="NCBI Taxonomy" id="1391729"/>
    <lineage>
        <taxon>Bacteria</taxon>
        <taxon>Pseudomonadati</taxon>
        <taxon>Pseudomonadota</taxon>
        <taxon>Alphaproteobacteria</taxon>
        <taxon>Caulobacterales</taxon>
        <taxon>Caulobacteraceae</taxon>
        <taxon>Brevundimonas</taxon>
    </lineage>
</organism>
<comment type="subcellular location">
    <subcellularLocation>
        <location evidence="1">Cell outer membrane</location>
    </subcellularLocation>
</comment>
<evidence type="ECO:0000313" key="5">
    <source>
        <dbReference type="Proteomes" id="UP000016569"/>
    </source>
</evidence>
<keyword evidence="2" id="KW-0472">Membrane</keyword>
<reference evidence="5" key="1">
    <citation type="journal article" date="2013" name="Genome Announc.">
        <title>Draft Genome Sequence of the Dimorphic Prosthecate Bacterium Brevundimonas abyssalis TAR-001T.</title>
        <authorList>
            <person name="Tsubouchi T."/>
            <person name="Nishi S."/>
            <person name="Usui K."/>
            <person name="Shimane Y."/>
            <person name="Takaki Y."/>
            <person name="Maruyama T."/>
            <person name="Hatada Y."/>
        </authorList>
    </citation>
    <scope>NUCLEOTIDE SEQUENCE [LARGE SCALE GENOMIC DNA]</scope>
    <source>
        <strain evidence="5">TAR-001</strain>
    </source>
</reference>
<evidence type="ECO:0000256" key="1">
    <source>
        <dbReference type="ARBA" id="ARBA00004442"/>
    </source>
</evidence>
<dbReference type="GO" id="GO:0009279">
    <property type="term" value="C:cell outer membrane"/>
    <property type="evidence" value="ECO:0007669"/>
    <property type="project" value="UniProtKB-SubCell"/>
</dbReference>
<comment type="caution">
    <text evidence="4">The sequence shown here is derived from an EMBL/GenBank/DDBJ whole genome shotgun (WGS) entry which is preliminary data.</text>
</comment>
<dbReference type="AlphaFoldDB" id="A0A8E0NDG4"/>
<name>A0A8E0NDG4_9CAUL</name>
<dbReference type="InterPro" id="IPR036942">
    <property type="entry name" value="Beta-barrel_TonB_sf"/>
</dbReference>
<dbReference type="EMBL" id="BATC01000063">
    <property type="protein sequence ID" value="GAD60286.1"/>
    <property type="molecule type" value="Genomic_DNA"/>
</dbReference>
<dbReference type="Proteomes" id="UP000016569">
    <property type="component" value="Unassembled WGS sequence"/>
</dbReference>
<proteinExistence type="predicted"/>
<accession>A0A8E0NDG4</accession>
<gene>
    <name evidence="4" type="ORF">MBEBAB_2536</name>
</gene>
<keyword evidence="3" id="KW-0998">Cell outer membrane</keyword>
<dbReference type="Gene3D" id="2.40.170.20">
    <property type="entry name" value="TonB-dependent receptor, beta-barrel domain"/>
    <property type="match status" value="1"/>
</dbReference>
<evidence type="ECO:0000256" key="3">
    <source>
        <dbReference type="ARBA" id="ARBA00023237"/>
    </source>
</evidence>
<dbReference type="SUPFAM" id="SSF56935">
    <property type="entry name" value="Porins"/>
    <property type="match status" value="1"/>
</dbReference>
<evidence type="ECO:0000313" key="4">
    <source>
        <dbReference type="EMBL" id="GAD60286.1"/>
    </source>
</evidence>
<protein>
    <submittedName>
        <fullName evidence="4">TonB-dependent receptor</fullName>
    </submittedName>
</protein>
<keyword evidence="5" id="KW-1185">Reference proteome</keyword>
<evidence type="ECO:0000256" key="2">
    <source>
        <dbReference type="ARBA" id="ARBA00023136"/>
    </source>
</evidence>